<dbReference type="Proteomes" id="UP000800235">
    <property type="component" value="Unassembled WGS sequence"/>
</dbReference>
<reference evidence="1" key="1">
    <citation type="journal article" date="2020" name="Stud. Mycol.">
        <title>101 Dothideomycetes genomes: a test case for predicting lifestyles and emergence of pathogens.</title>
        <authorList>
            <person name="Haridas S."/>
            <person name="Albert R."/>
            <person name="Binder M."/>
            <person name="Bloem J."/>
            <person name="Labutti K."/>
            <person name="Salamov A."/>
            <person name="Andreopoulos B."/>
            <person name="Baker S."/>
            <person name="Barry K."/>
            <person name="Bills G."/>
            <person name="Bluhm B."/>
            <person name="Cannon C."/>
            <person name="Castanera R."/>
            <person name="Culley D."/>
            <person name="Daum C."/>
            <person name="Ezra D."/>
            <person name="Gonzalez J."/>
            <person name="Henrissat B."/>
            <person name="Kuo A."/>
            <person name="Liang C."/>
            <person name="Lipzen A."/>
            <person name="Lutzoni F."/>
            <person name="Magnuson J."/>
            <person name="Mondo S."/>
            <person name="Nolan M."/>
            <person name="Ohm R."/>
            <person name="Pangilinan J."/>
            <person name="Park H.-J."/>
            <person name="Ramirez L."/>
            <person name="Alfaro M."/>
            <person name="Sun H."/>
            <person name="Tritt A."/>
            <person name="Yoshinaga Y."/>
            <person name="Zwiers L.-H."/>
            <person name="Turgeon B."/>
            <person name="Goodwin S."/>
            <person name="Spatafora J."/>
            <person name="Crous P."/>
            <person name="Grigoriev I."/>
        </authorList>
    </citation>
    <scope>NUCLEOTIDE SEQUENCE</scope>
    <source>
        <strain evidence="1">CBS 130266</strain>
    </source>
</reference>
<sequence>MYPDADRLYEKARLPTFDLFTQNRKTGVIYDWFTPLTDSHVKHISFQVKGRLLTEFRDNVLWDVWQYLSRGLPQRLAAMVSLRTVTVFLNKELNPLPEEFCSSSIRRKNESQVMRLEEVKGSFVQMVNKMKGLLVMTIYEDGAASQHRRKSSESKVYVESLTCNLHSGDCDQGCELKRGSLKIS</sequence>
<evidence type="ECO:0000313" key="1">
    <source>
        <dbReference type="EMBL" id="KAF2424214.1"/>
    </source>
</evidence>
<accession>A0A9P4NK72</accession>
<name>A0A9P4NK72_9PEZI</name>
<protein>
    <submittedName>
        <fullName evidence="1">Uncharacterized protein</fullName>
    </submittedName>
</protein>
<evidence type="ECO:0000313" key="2">
    <source>
        <dbReference type="Proteomes" id="UP000800235"/>
    </source>
</evidence>
<keyword evidence="2" id="KW-1185">Reference proteome</keyword>
<dbReference type="AlphaFoldDB" id="A0A9P4NK72"/>
<proteinExistence type="predicted"/>
<gene>
    <name evidence="1" type="ORF">EJ08DRAFT_652458</name>
</gene>
<organism evidence="1 2">
    <name type="scientific">Tothia fuscella</name>
    <dbReference type="NCBI Taxonomy" id="1048955"/>
    <lineage>
        <taxon>Eukaryota</taxon>
        <taxon>Fungi</taxon>
        <taxon>Dikarya</taxon>
        <taxon>Ascomycota</taxon>
        <taxon>Pezizomycotina</taxon>
        <taxon>Dothideomycetes</taxon>
        <taxon>Pleosporomycetidae</taxon>
        <taxon>Venturiales</taxon>
        <taxon>Cylindrosympodiaceae</taxon>
        <taxon>Tothia</taxon>
    </lineage>
</organism>
<dbReference type="EMBL" id="MU007076">
    <property type="protein sequence ID" value="KAF2424214.1"/>
    <property type="molecule type" value="Genomic_DNA"/>
</dbReference>
<comment type="caution">
    <text evidence="1">The sequence shown here is derived from an EMBL/GenBank/DDBJ whole genome shotgun (WGS) entry which is preliminary data.</text>
</comment>